<feature type="region of interest" description="Disordered" evidence="1">
    <location>
        <begin position="1"/>
        <end position="56"/>
    </location>
</feature>
<gene>
    <name evidence="2" type="ORF">PR048_022632</name>
</gene>
<keyword evidence="3" id="KW-1185">Reference proteome</keyword>
<name>A0ABQ9H1L0_9NEOP</name>
<feature type="compositionally biased region" description="Pro residues" evidence="1">
    <location>
        <begin position="8"/>
        <end position="20"/>
    </location>
</feature>
<comment type="caution">
    <text evidence="2">The sequence shown here is derived from an EMBL/GenBank/DDBJ whole genome shotgun (WGS) entry which is preliminary data.</text>
</comment>
<protein>
    <recommendedName>
        <fullName evidence="4">Transposable element P transposase</fullName>
    </recommendedName>
</protein>
<accession>A0ABQ9H1L0</accession>
<evidence type="ECO:0000313" key="2">
    <source>
        <dbReference type="EMBL" id="KAJ8878165.1"/>
    </source>
</evidence>
<evidence type="ECO:0000256" key="1">
    <source>
        <dbReference type="SAM" id="MobiDB-lite"/>
    </source>
</evidence>
<proteinExistence type="predicted"/>
<evidence type="ECO:0008006" key="4">
    <source>
        <dbReference type="Google" id="ProtNLM"/>
    </source>
</evidence>
<evidence type="ECO:0000313" key="3">
    <source>
        <dbReference type="Proteomes" id="UP001159363"/>
    </source>
</evidence>
<reference evidence="2 3" key="1">
    <citation type="submission" date="2023-02" db="EMBL/GenBank/DDBJ databases">
        <title>LHISI_Scaffold_Assembly.</title>
        <authorList>
            <person name="Stuart O.P."/>
            <person name="Cleave R."/>
            <person name="Magrath M.J.L."/>
            <person name="Mikheyev A.S."/>
        </authorList>
    </citation>
    <scope>NUCLEOTIDE SEQUENCE [LARGE SCALE GENOMIC DNA]</scope>
    <source>
        <strain evidence="2">Daus_M_001</strain>
        <tissue evidence="2">Leg muscle</tissue>
    </source>
</reference>
<sequence length="829" mass="93068">MEGDWPGLPLPGYPPSPPVRPKYTQNQPHHESTLSGPNIRDKRAVPNDLLKNSGHDIENQDCPEKIGTSRHLTVGATYDIWTICAANLRSFVGTIARGLASKWKQPVVYDFDKDFTKDKLFQVIKEEGSLWKNLQISRNKVSFTYPVDMTREVWVFADIPHLIKLLRDNVLDYSIRLPCGTEVSKLQRTRGRKNKVSSSDEEEALAGYLTHCSKNENVMNKKPSLNEGGWIESLSRGGLAIPSQALLAIVNSAEKILNSCHESGTWCNTDFLYAAYCEISEHRSTDMKETRQDSDYHTTNLIQSAICDKSPQLTTLTQGMSFSSCHNLLLYSTKRPACRKFTIDAESCREWHCRISGVCRRIEVSLHLVEHMARWHTGTYVTALEVDSRSVSAIVILVCRDHSRGNRWDGSLLHIMTEVSPVPESIAFPCVEVALHMTSIQHPHACLSGIVSDNTEARQPSVPGTPVSQARQMTSLVSEVLERDWPISARHLLSAPAWAATTPRYYESDHAVAKYSSQSLVQPIRERERQKDTFVSMYCVSKNHRHRCSVLETTALLDPYIVNSYSSDQTEDTRCNLFTLFSIAVAMPPPPPPNGRTTITSDSVTSAQIRNKTRYIMGEFGIGKLPAARCALFQNQRNACHSVRDNRKQKSQDKEQAHSEAICITRGESIAVTANTLTVRILSNIDNDNTLTSTDHRLHSYITCGTSKHFTQLFDRLWTSRPLGADERSTTTYSLCQLYTRHFFFLERRGLAGGMAVDSAATGADQRKPENASLTVLYRGHRHVQATHITALVQQLHFCSLATRLSLQPLFCHNDLHPCIILHPALKSS</sequence>
<organism evidence="2 3">
    <name type="scientific">Dryococelus australis</name>
    <dbReference type="NCBI Taxonomy" id="614101"/>
    <lineage>
        <taxon>Eukaryota</taxon>
        <taxon>Metazoa</taxon>
        <taxon>Ecdysozoa</taxon>
        <taxon>Arthropoda</taxon>
        <taxon>Hexapoda</taxon>
        <taxon>Insecta</taxon>
        <taxon>Pterygota</taxon>
        <taxon>Neoptera</taxon>
        <taxon>Polyneoptera</taxon>
        <taxon>Phasmatodea</taxon>
        <taxon>Verophasmatodea</taxon>
        <taxon>Anareolatae</taxon>
        <taxon>Phasmatidae</taxon>
        <taxon>Eurycanthinae</taxon>
        <taxon>Dryococelus</taxon>
    </lineage>
</organism>
<dbReference type="Proteomes" id="UP001159363">
    <property type="component" value="Chromosome 7"/>
</dbReference>
<dbReference type="EMBL" id="JARBHB010000008">
    <property type="protein sequence ID" value="KAJ8878165.1"/>
    <property type="molecule type" value="Genomic_DNA"/>
</dbReference>